<dbReference type="AlphaFoldDB" id="A0AA42X0F4"/>
<dbReference type="PANTHER" id="PTHR43584:SF8">
    <property type="entry name" value="N-ACETYLMURAMATE ALPHA-1-PHOSPHATE URIDYLYLTRANSFERASE"/>
    <property type="match status" value="1"/>
</dbReference>
<evidence type="ECO:0000256" key="3">
    <source>
        <dbReference type="ARBA" id="ARBA00022842"/>
    </source>
</evidence>
<evidence type="ECO:0000313" key="7">
    <source>
        <dbReference type="Proteomes" id="UP001162318"/>
    </source>
</evidence>
<dbReference type="GO" id="GO:0016779">
    <property type="term" value="F:nucleotidyltransferase activity"/>
    <property type="evidence" value="ECO:0007669"/>
    <property type="project" value="UniProtKB-KW"/>
</dbReference>
<accession>A0AA42X0F4</accession>
<evidence type="ECO:0000256" key="1">
    <source>
        <dbReference type="ARBA" id="ARBA00022679"/>
    </source>
</evidence>
<keyword evidence="3" id="KW-0460">Magnesium</keyword>
<dbReference type="InterPro" id="IPR025877">
    <property type="entry name" value="MobA-like_NTP_Trfase"/>
</dbReference>
<protein>
    <submittedName>
        <fullName evidence="6">NTP transferase domain-containing protein</fullName>
    </submittedName>
</protein>
<name>A0AA42X0F4_SPHYA</name>
<dbReference type="RefSeq" id="WP_279729907.1">
    <property type="nucleotide sequence ID" value="NZ_JAOCKX010000091.1"/>
</dbReference>
<dbReference type="Proteomes" id="UP001162318">
    <property type="component" value="Unassembled WGS sequence"/>
</dbReference>
<gene>
    <name evidence="6" type="ORF">N5J77_29015</name>
</gene>
<evidence type="ECO:0000259" key="5">
    <source>
        <dbReference type="Pfam" id="PF12804"/>
    </source>
</evidence>
<proteinExistence type="predicted"/>
<feature type="region of interest" description="Disordered" evidence="4">
    <location>
        <begin position="245"/>
        <end position="264"/>
    </location>
</feature>
<evidence type="ECO:0000256" key="2">
    <source>
        <dbReference type="ARBA" id="ARBA00022695"/>
    </source>
</evidence>
<dbReference type="InterPro" id="IPR029044">
    <property type="entry name" value="Nucleotide-diphossugar_trans"/>
</dbReference>
<dbReference type="Pfam" id="PF12804">
    <property type="entry name" value="NTP_transf_3"/>
    <property type="match status" value="1"/>
</dbReference>
<evidence type="ECO:0000313" key="6">
    <source>
        <dbReference type="EMBL" id="MDH2135174.1"/>
    </source>
</evidence>
<dbReference type="EMBL" id="JAOCKX010000091">
    <property type="protein sequence ID" value="MDH2135174.1"/>
    <property type="molecule type" value="Genomic_DNA"/>
</dbReference>
<organism evidence="6 7">
    <name type="scientific">Sphingobium yanoikuyae</name>
    <name type="common">Sphingomonas yanoikuyae</name>
    <dbReference type="NCBI Taxonomy" id="13690"/>
    <lineage>
        <taxon>Bacteria</taxon>
        <taxon>Pseudomonadati</taxon>
        <taxon>Pseudomonadota</taxon>
        <taxon>Alphaproteobacteria</taxon>
        <taxon>Sphingomonadales</taxon>
        <taxon>Sphingomonadaceae</taxon>
        <taxon>Sphingobium</taxon>
    </lineage>
</organism>
<dbReference type="Gene3D" id="3.90.550.10">
    <property type="entry name" value="Spore Coat Polysaccharide Biosynthesis Protein SpsA, Chain A"/>
    <property type="match status" value="1"/>
</dbReference>
<keyword evidence="2" id="KW-0548">Nucleotidyltransferase</keyword>
<evidence type="ECO:0000256" key="4">
    <source>
        <dbReference type="SAM" id="MobiDB-lite"/>
    </source>
</evidence>
<dbReference type="PANTHER" id="PTHR43584">
    <property type="entry name" value="NUCLEOTIDYL TRANSFERASE"/>
    <property type="match status" value="1"/>
</dbReference>
<feature type="domain" description="MobA-like NTP transferase" evidence="5">
    <location>
        <begin position="10"/>
        <end position="133"/>
    </location>
</feature>
<keyword evidence="1 6" id="KW-0808">Transferase</keyword>
<comment type="caution">
    <text evidence="6">The sequence shown here is derived from an EMBL/GenBank/DDBJ whole genome shotgun (WGS) entry which is preliminary data.</text>
</comment>
<sequence>MAADDPIDTAILLAAGEGQRLRSVAPIKPLCVVGGQPLLDHAITGLAEAGLKRAIIVLGYEAEPIVAHLAARSWPLEIETVSVVDYRRPNGVSVLAARHRLQGANALLAMGDHLVEPDLYRLMAAREAVTGIQLAVDRRLDNPFVDLVDVTRVKTQAGRIVAIGKLLPEFDCFDTGVFAIGELFFQALDRLDSPSVTEGVQALIPLELASTIECERRDWIDVDDDAALQKAERWLARPSALGMPERSHLAAPSTPIEHFSRRWN</sequence>
<dbReference type="SUPFAM" id="SSF53448">
    <property type="entry name" value="Nucleotide-diphospho-sugar transferases"/>
    <property type="match status" value="1"/>
</dbReference>
<reference evidence="6" key="1">
    <citation type="submission" date="2022-09" db="EMBL/GenBank/DDBJ databases">
        <title>Intensive care unit water sources are persistently colonized with multi-drug resistant bacteria and are the site of extensive horizontal gene transfer of antibiotic resistance genes.</title>
        <authorList>
            <person name="Diorio-Toth L."/>
        </authorList>
    </citation>
    <scope>NUCLEOTIDE SEQUENCE</scope>
    <source>
        <strain evidence="6">GD03659</strain>
    </source>
</reference>
<dbReference type="InterPro" id="IPR050065">
    <property type="entry name" value="GlmU-like"/>
</dbReference>